<feature type="transmembrane region" description="Helical" evidence="1">
    <location>
        <begin position="100"/>
        <end position="118"/>
    </location>
</feature>
<comment type="caution">
    <text evidence="2">The sequence shown here is derived from an EMBL/GenBank/DDBJ whole genome shotgun (WGS) entry which is preliminary data.</text>
</comment>
<proteinExistence type="predicted"/>
<name>A0A4Q7YND2_9BACT</name>
<dbReference type="RefSeq" id="WP_130417501.1">
    <property type="nucleotide sequence ID" value="NZ_SHKW01000001.1"/>
</dbReference>
<protein>
    <submittedName>
        <fullName evidence="2">Uncharacterized protein</fullName>
    </submittedName>
</protein>
<keyword evidence="1" id="KW-0812">Transmembrane</keyword>
<organism evidence="2 3">
    <name type="scientific">Edaphobacter modestus</name>
    <dbReference type="NCBI Taxonomy" id="388466"/>
    <lineage>
        <taxon>Bacteria</taxon>
        <taxon>Pseudomonadati</taxon>
        <taxon>Acidobacteriota</taxon>
        <taxon>Terriglobia</taxon>
        <taxon>Terriglobales</taxon>
        <taxon>Acidobacteriaceae</taxon>
        <taxon>Edaphobacter</taxon>
    </lineage>
</organism>
<keyword evidence="1" id="KW-1133">Transmembrane helix</keyword>
<gene>
    <name evidence="2" type="ORF">BDD14_0621</name>
</gene>
<keyword evidence="1" id="KW-0472">Membrane</keyword>
<reference evidence="2 3" key="1">
    <citation type="submission" date="2019-02" db="EMBL/GenBank/DDBJ databases">
        <title>Genomic Encyclopedia of Archaeal and Bacterial Type Strains, Phase II (KMG-II): from individual species to whole genera.</title>
        <authorList>
            <person name="Goeker M."/>
        </authorList>
    </citation>
    <scope>NUCLEOTIDE SEQUENCE [LARGE SCALE GENOMIC DNA]</scope>
    <source>
        <strain evidence="2 3">DSM 18101</strain>
    </source>
</reference>
<dbReference type="Proteomes" id="UP000292958">
    <property type="component" value="Unassembled WGS sequence"/>
</dbReference>
<evidence type="ECO:0000256" key="1">
    <source>
        <dbReference type="SAM" id="Phobius"/>
    </source>
</evidence>
<dbReference type="AlphaFoldDB" id="A0A4Q7YND2"/>
<accession>A0A4Q7YND2</accession>
<evidence type="ECO:0000313" key="2">
    <source>
        <dbReference type="EMBL" id="RZU39262.1"/>
    </source>
</evidence>
<evidence type="ECO:0000313" key="3">
    <source>
        <dbReference type="Proteomes" id="UP000292958"/>
    </source>
</evidence>
<sequence>MSNFDLANLWADPKSSKIVEAIVAIQKGGKAHVDDVILGWHAELDEAATQALIHLLMSGVPRLAGLLALFTTQVPVIAAIAGIIAIIGPIIGNSVKSTDQGHGVVIMGTLWLGIHYVAQ</sequence>
<keyword evidence="3" id="KW-1185">Reference proteome</keyword>
<feature type="transmembrane region" description="Helical" evidence="1">
    <location>
        <begin position="63"/>
        <end position="88"/>
    </location>
</feature>
<dbReference type="EMBL" id="SHKW01000001">
    <property type="protein sequence ID" value="RZU39262.1"/>
    <property type="molecule type" value="Genomic_DNA"/>
</dbReference>